<proteinExistence type="predicted"/>
<accession>A0A224YBK8</accession>
<dbReference type="EMBL" id="GFPF01000056">
    <property type="protein sequence ID" value="MAA11202.1"/>
    <property type="molecule type" value="Transcribed_RNA"/>
</dbReference>
<evidence type="ECO:0000313" key="2">
    <source>
        <dbReference type="EMBL" id="MAA11202.1"/>
    </source>
</evidence>
<organism evidence="2">
    <name type="scientific">Rhipicephalus zambeziensis</name>
    <dbReference type="NCBI Taxonomy" id="60191"/>
    <lineage>
        <taxon>Eukaryota</taxon>
        <taxon>Metazoa</taxon>
        <taxon>Ecdysozoa</taxon>
        <taxon>Arthropoda</taxon>
        <taxon>Chelicerata</taxon>
        <taxon>Arachnida</taxon>
        <taxon>Acari</taxon>
        <taxon>Parasitiformes</taxon>
        <taxon>Ixodida</taxon>
        <taxon>Ixodoidea</taxon>
        <taxon>Ixodidae</taxon>
        <taxon>Rhipicephalinae</taxon>
        <taxon>Rhipicephalus</taxon>
        <taxon>Rhipicephalus</taxon>
    </lineage>
</organism>
<protein>
    <submittedName>
        <fullName evidence="2">28 kDa Metastriate family member</fullName>
    </submittedName>
</protein>
<name>A0A224YBK8_9ACAR</name>
<feature type="signal peptide" evidence="1">
    <location>
        <begin position="1"/>
        <end position="23"/>
    </location>
</feature>
<feature type="chain" id="PRO_5012736662" evidence="1">
    <location>
        <begin position="24"/>
        <end position="214"/>
    </location>
</feature>
<evidence type="ECO:0000256" key="1">
    <source>
        <dbReference type="SAM" id="SignalP"/>
    </source>
</evidence>
<reference evidence="2" key="1">
    <citation type="journal article" date="2017" name="Parasit. Vectors">
        <title>Sialotranscriptomics of Rhipicephalus zambeziensis reveals intricate expression profiles of secretory proteins and suggests tight temporal transcriptional regulation during blood-feeding.</title>
        <authorList>
            <person name="de Castro M.H."/>
            <person name="de Klerk D."/>
            <person name="Pienaar R."/>
            <person name="Rees D.J.G."/>
            <person name="Mans B.J."/>
        </authorList>
    </citation>
    <scope>NUCLEOTIDE SEQUENCE</scope>
    <source>
        <tissue evidence="2">Salivary glands</tissue>
    </source>
</reference>
<sequence length="214" mass="24652">MYGLRYLVFCSMCILSSISLAFGAKQRTPRESIGEGIHVTVKARYDSAFKQDNTTEQLRTHFQNIFQRVQGEFYKRFINVTFEVKESEQEEELVVYYDNATKLVNGNETLEKLKKEAEALKEMSSIYYFFSGQQIFENETMLQDGLYTPGTFCTTDGTAAVLQSMADPRFWMTPYKLTSFMFGSTHSPPREGEDYRKINETFQKCLAPSTGTLH</sequence>
<dbReference type="AlphaFoldDB" id="A0A224YBK8"/>
<keyword evidence="1" id="KW-0732">Signal</keyword>